<feature type="domain" description="Ionotropic glutamate receptor C-terminal" evidence="7">
    <location>
        <begin position="48"/>
        <end position="266"/>
    </location>
</feature>
<keyword evidence="3 5" id="KW-0732">Signal</keyword>
<evidence type="ECO:0000313" key="8">
    <source>
        <dbReference type="EMBL" id="MFI6499379.1"/>
    </source>
</evidence>
<organism evidence="8 9">
    <name type="scientific">Nonomuraea typhae</name>
    <dbReference type="NCBI Taxonomy" id="2603600"/>
    <lineage>
        <taxon>Bacteria</taxon>
        <taxon>Bacillati</taxon>
        <taxon>Actinomycetota</taxon>
        <taxon>Actinomycetes</taxon>
        <taxon>Streptosporangiales</taxon>
        <taxon>Streptosporangiaceae</taxon>
        <taxon>Nonomuraea</taxon>
    </lineage>
</organism>
<dbReference type="CDD" id="cd13530">
    <property type="entry name" value="PBP2_peptides_like"/>
    <property type="match status" value="1"/>
</dbReference>
<evidence type="ECO:0000259" key="6">
    <source>
        <dbReference type="SMART" id="SM00062"/>
    </source>
</evidence>
<dbReference type="SMART" id="SM00062">
    <property type="entry name" value="PBPb"/>
    <property type="match status" value="1"/>
</dbReference>
<feature type="domain" description="Solute-binding protein family 3/N-terminal" evidence="6">
    <location>
        <begin position="48"/>
        <end position="267"/>
    </location>
</feature>
<dbReference type="Pfam" id="PF00497">
    <property type="entry name" value="SBP_bac_3"/>
    <property type="match status" value="1"/>
</dbReference>
<evidence type="ECO:0000256" key="3">
    <source>
        <dbReference type="ARBA" id="ARBA00022729"/>
    </source>
</evidence>
<comment type="subcellular location">
    <subcellularLocation>
        <location evidence="1">Cell envelope</location>
    </subcellularLocation>
</comment>
<reference evidence="8 9" key="1">
    <citation type="submission" date="2024-10" db="EMBL/GenBank/DDBJ databases">
        <title>The Natural Products Discovery Center: Release of the First 8490 Sequenced Strains for Exploring Actinobacteria Biosynthetic Diversity.</title>
        <authorList>
            <person name="Kalkreuter E."/>
            <person name="Kautsar S.A."/>
            <person name="Yang D."/>
            <person name="Bader C.D."/>
            <person name="Teijaro C.N."/>
            <person name="Fluegel L."/>
            <person name="Davis C.M."/>
            <person name="Simpson J.R."/>
            <person name="Lauterbach L."/>
            <person name="Steele A.D."/>
            <person name="Gui C."/>
            <person name="Meng S."/>
            <person name="Li G."/>
            <person name="Viehrig K."/>
            <person name="Ye F."/>
            <person name="Su P."/>
            <person name="Kiefer A.F."/>
            <person name="Nichols A."/>
            <person name="Cepeda A.J."/>
            <person name="Yan W."/>
            <person name="Fan B."/>
            <person name="Jiang Y."/>
            <person name="Adhikari A."/>
            <person name="Zheng C.-J."/>
            <person name="Schuster L."/>
            <person name="Cowan T.M."/>
            <person name="Smanski M.J."/>
            <person name="Chevrette M.G."/>
            <person name="De Carvalho L.P.S."/>
            <person name="Shen B."/>
        </authorList>
    </citation>
    <scope>NUCLEOTIDE SEQUENCE [LARGE SCALE GENOMIC DNA]</scope>
    <source>
        <strain evidence="8 9">NPDC050545</strain>
    </source>
</reference>
<protein>
    <submittedName>
        <fullName evidence="8">ABC transporter substrate-binding protein</fullName>
    </submittedName>
</protein>
<dbReference type="PANTHER" id="PTHR35936:SF17">
    <property type="entry name" value="ARGININE-BINDING EXTRACELLULAR PROTEIN ARTP"/>
    <property type="match status" value="1"/>
</dbReference>
<dbReference type="PANTHER" id="PTHR35936">
    <property type="entry name" value="MEMBRANE-BOUND LYTIC MUREIN TRANSGLYCOSYLASE F"/>
    <property type="match status" value="1"/>
</dbReference>
<dbReference type="PROSITE" id="PS01039">
    <property type="entry name" value="SBP_BACTERIAL_3"/>
    <property type="match status" value="1"/>
</dbReference>
<dbReference type="SMART" id="SM00079">
    <property type="entry name" value="PBPe"/>
    <property type="match status" value="1"/>
</dbReference>
<evidence type="ECO:0000259" key="7">
    <source>
        <dbReference type="SMART" id="SM00079"/>
    </source>
</evidence>
<evidence type="ECO:0000256" key="4">
    <source>
        <dbReference type="RuleBase" id="RU003744"/>
    </source>
</evidence>
<feature type="signal peptide" evidence="5">
    <location>
        <begin position="1"/>
        <end position="33"/>
    </location>
</feature>
<feature type="chain" id="PRO_5046481224" evidence="5">
    <location>
        <begin position="34"/>
        <end position="271"/>
    </location>
</feature>
<dbReference type="InterPro" id="IPR001320">
    <property type="entry name" value="Iontro_rcpt_C"/>
</dbReference>
<evidence type="ECO:0000313" key="9">
    <source>
        <dbReference type="Proteomes" id="UP001612741"/>
    </source>
</evidence>
<accession>A0ABW7YVP3</accession>
<dbReference type="Gene3D" id="3.40.190.10">
    <property type="entry name" value="Periplasmic binding protein-like II"/>
    <property type="match status" value="2"/>
</dbReference>
<name>A0ABW7YVP3_9ACTN</name>
<dbReference type="Proteomes" id="UP001612741">
    <property type="component" value="Unassembled WGS sequence"/>
</dbReference>
<evidence type="ECO:0000256" key="5">
    <source>
        <dbReference type="SAM" id="SignalP"/>
    </source>
</evidence>
<comment type="similarity">
    <text evidence="2 4">Belongs to the bacterial solute-binding protein 3 family.</text>
</comment>
<gene>
    <name evidence="8" type="ORF">ACIBG2_18470</name>
</gene>
<dbReference type="PROSITE" id="PS51257">
    <property type="entry name" value="PROKAR_LIPOPROTEIN"/>
    <property type="match status" value="1"/>
</dbReference>
<proteinExistence type="inferred from homology"/>
<evidence type="ECO:0000256" key="1">
    <source>
        <dbReference type="ARBA" id="ARBA00004196"/>
    </source>
</evidence>
<dbReference type="InterPro" id="IPR001638">
    <property type="entry name" value="Solute-binding_3/MltF_N"/>
</dbReference>
<sequence>MGTPSKRTPRAGLPARARCRAAVSAGLALLALAACGTERVRPGTPPGTLTMCTNVPYEPFEFEQNGTVVGFDVDLVALVAAELKQRLKVVNVEFDDIQDGSALTDGTCDLAAAGITITEERRKRLDFSTPYFEASQAVLVRQNSRLKKLKDAKGKVGVQRGTTGADYARKQGLAPVEYDDSLQQLIGLQAGHVEALIQDRPVIALWLTKLKLGKELRLLESLETGEHYGIAVRKGNGVLLRTVDAVLERARKDGTYERLRDRWLGNLSSGQ</sequence>
<evidence type="ECO:0000256" key="2">
    <source>
        <dbReference type="ARBA" id="ARBA00010333"/>
    </source>
</evidence>
<keyword evidence="9" id="KW-1185">Reference proteome</keyword>
<dbReference type="EMBL" id="JBITGY010000004">
    <property type="protein sequence ID" value="MFI6499379.1"/>
    <property type="molecule type" value="Genomic_DNA"/>
</dbReference>
<dbReference type="SUPFAM" id="SSF53850">
    <property type="entry name" value="Periplasmic binding protein-like II"/>
    <property type="match status" value="1"/>
</dbReference>
<dbReference type="InterPro" id="IPR018313">
    <property type="entry name" value="SBP_3_CS"/>
</dbReference>
<comment type="caution">
    <text evidence="8">The sequence shown here is derived from an EMBL/GenBank/DDBJ whole genome shotgun (WGS) entry which is preliminary data.</text>
</comment>
<dbReference type="RefSeq" id="WP_397082621.1">
    <property type="nucleotide sequence ID" value="NZ_JBITGY010000004.1"/>
</dbReference>